<dbReference type="Proteomes" id="UP000075714">
    <property type="component" value="Unassembled WGS sequence"/>
</dbReference>
<gene>
    <name evidence="1" type="ORF">GPECTOR_9g602</name>
</gene>
<organism evidence="1 2">
    <name type="scientific">Gonium pectorale</name>
    <name type="common">Green alga</name>
    <dbReference type="NCBI Taxonomy" id="33097"/>
    <lineage>
        <taxon>Eukaryota</taxon>
        <taxon>Viridiplantae</taxon>
        <taxon>Chlorophyta</taxon>
        <taxon>core chlorophytes</taxon>
        <taxon>Chlorophyceae</taxon>
        <taxon>CS clade</taxon>
        <taxon>Chlamydomonadales</taxon>
        <taxon>Volvocaceae</taxon>
        <taxon>Gonium</taxon>
    </lineage>
</organism>
<evidence type="ECO:0000313" key="1">
    <source>
        <dbReference type="EMBL" id="KXZ52558.1"/>
    </source>
</evidence>
<evidence type="ECO:0000313" key="2">
    <source>
        <dbReference type="Proteomes" id="UP000075714"/>
    </source>
</evidence>
<name>A0A150GS91_GONPE</name>
<dbReference type="EMBL" id="LSYV01000010">
    <property type="protein sequence ID" value="KXZ52558.1"/>
    <property type="molecule type" value="Genomic_DNA"/>
</dbReference>
<proteinExistence type="predicted"/>
<dbReference type="AlphaFoldDB" id="A0A150GS91"/>
<accession>A0A150GS91</accession>
<sequence length="392" mass="44198">MVLIDEREPNFMKASSPFFNCLQQAVHVLLRELPNSWFISGVADVTSLSDLKPTDFGLQKATATDNVGIYVVALIVSPEILYNIVKGWCKNKHHSTREFSSKFCSIYDRRPAEERQLKVQINYTGETSRNLLVRTAEEVRGGQLMGRIIKALAKEKAVYEQVVYQALSSKQLLEAAAHYNTLTGENKSSVELRQYVAEPLVASCTRSQLVQLRDNVLKNDELRAHLPKERHNADTITLGDLAVVYGRHAGASVKPGSKLDKFMVEQGLDVKNPSDVQYAKSMFKNMQYEWRGYSQSKEQLRTGNATVQFTVEGTFCKFGTFPLEKAPNVAAMTAMLILPENRQAKFLAVNPTDKEWREYTEDFKKLASLKGVMQFIIPALKVAGHLADDWRP</sequence>
<comment type="caution">
    <text evidence="1">The sequence shown here is derived from an EMBL/GenBank/DDBJ whole genome shotgun (WGS) entry which is preliminary data.</text>
</comment>
<reference evidence="2" key="1">
    <citation type="journal article" date="2016" name="Nat. Commun.">
        <title>The Gonium pectorale genome demonstrates co-option of cell cycle regulation during the evolution of multicellularity.</title>
        <authorList>
            <person name="Hanschen E.R."/>
            <person name="Marriage T.N."/>
            <person name="Ferris P.J."/>
            <person name="Hamaji T."/>
            <person name="Toyoda A."/>
            <person name="Fujiyama A."/>
            <person name="Neme R."/>
            <person name="Noguchi H."/>
            <person name="Minakuchi Y."/>
            <person name="Suzuki M."/>
            <person name="Kawai-Toyooka H."/>
            <person name="Smith D.R."/>
            <person name="Sparks H."/>
            <person name="Anderson J."/>
            <person name="Bakaric R."/>
            <person name="Luria V."/>
            <person name="Karger A."/>
            <person name="Kirschner M.W."/>
            <person name="Durand P.M."/>
            <person name="Michod R.E."/>
            <person name="Nozaki H."/>
            <person name="Olson B.J."/>
        </authorList>
    </citation>
    <scope>NUCLEOTIDE SEQUENCE [LARGE SCALE GENOMIC DNA]</scope>
    <source>
        <strain evidence="2">NIES-2863</strain>
    </source>
</reference>
<keyword evidence="2" id="KW-1185">Reference proteome</keyword>
<protein>
    <submittedName>
        <fullName evidence="1">Uncharacterized protein</fullName>
    </submittedName>
</protein>